<dbReference type="Proteomes" id="UP000250321">
    <property type="component" value="Unassembled WGS sequence"/>
</dbReference>
<dbReference type="EMBL" id="PJQY01001475">
    <property type="protein sequence ID" value="PQQ02353.1"/>
    <property type="molecule type" value="Genomic_DNA"/>
</dbReference>
<evidence type="ECO:0000313" key="3">
    <source>
        <dbReference type="Proteomes" id="UP000250321"/>
    </source>
</evidence>
<gene>
    <name evidence="2" type="ORF">Pyn_34912</name>
</gene>
<dbReference type="AlphaFoldDB" id="A0A314Y7X4"/>
<sequence length="78" mass="8344">MTFKTIFAAIVCLLVAAVAVTKAEPNIDEDPRSLVAAFYIKGTVFCITDGNLGDAADPFLTPTFPSKLIGSPNHQLQF</sequence>
<feature type="chain" id="PRO_5016432408" evidence="1">
    <location>
        <begin position="24"/>
        <end position="78"/>
    </location>
</feature>
<organism evidence="2 3">
    <name type="scientific">Prunus yedoensis var. nudiflora</name>
    <dbReference type="NCBI Taxonomy" id="2094558"/>
    <lineage>
        <taxon>Eukaryota</taxon>
        <taxon>Viridiplantae</taxon>
        <taxon>Streptophyta</taxon>
        <taxon>Embryophyta</taxon>
        <taxon>Tracheophyta</taxon>
        <taxon>Spermatophyta</taxon>
        <taxon>Magnoliopsida</taxon>
        <taxon>eudicotyledons</taxon>
        <taxon>Gunneridae</taxon>
        <taxon>Pentapetalae</taxon>
        <taxon>rosids</taxon>
        <taxon>fabids</taxon>
        <taxon>Rosales</taxon>
        <taxon>Rosaceae</taxon>
        <taxon>Amygdaloideae</taxon>
        <taxon>Amygdaleae</taxon>
        <taxon>Prunus</taxon>
    </lineage>
</organism>
<name>A0A314Y7X4_PRUYE</name>
<keyword evidence="3" id="KW-1185">Reference proteome</keyword>
<keyword evidence="1" id="KW-0732">Signal</keyword>
<reference evidence="2 3" key="1">
    <citation type="submission" date="2018-02" db="EMBL/GenBank/DDBJ databases">
        <title>Draft genome of wild Prunus yedoensis var. nudiflora.</title>
        <authorList>
            <person name="Baek S."/>
            <person name="Kim J.-H."/>
            <person name="Choi K."/>
            <person name="Kim G.-B."/>
            <person name="Cho A."/>
            <person name="Jang H."/>
            <person name="Shin C.-H."/>
            <person name="Yu H.-J."/>
            <person name="Mun J.-H."/>
        </authorList>
    </citation>
    <scope>NUCLEOTIDE SEQUENCE [LARGE SCALE GENOMIC DNA]</scope>
    <source>
        <strain evidence="3">cv. Jeju island</strain>
        <tissue evidence="2">Leaf</tissue>
    </source>
</reference>
<comment type="caution">
    <text evidence="2">The sequence shown here is derived from an EMBL/GenBank/DDBJ whole genome shotgun (WGS) entry which is preliminary data.</text>
</comment>
<evidence type="ECO:0000313" key="2">
    <source>
        <dbReference type="EMBL" id="PQQ02353.1"/>
    </source>
</evidence>
<feature type="signal peptide" evidence="1">
    <location>
        <begin position="1"/>
        <end position="23"/>
    </location>
</feature>
<proteinExistence type="predicted"/>
<evidence type="ECO:0000256" key="1">
    <source>
        <dbReference type="SAM" id="SignalP"/>
    </source>
</evidence>
<protein>
    <submittedName>
        <fullName evidence="2">Uncharacterized protein</fullName>
    </submittedName>
</protein>
<accession>A0A314Y7X4</accession>